<gene>
    <name evidence="1" type="ORF">SSDG_07329</name>
</gene>
<proteinExistence type="predicted"/>
<sequence length="68" mass="7528">MPAPARPAKAFQRLVRSRNRQVVDASGLAAIERAEVARGRREGRPRVKLATVAELVKSARSGRRLIPR</sequence>
<dbReference type="EMBL" id="CM000950">
    <property type="protein sequence ID" value="EFH32067.1"/>
    <property type="molecule type" value="Genomic_DNA"/>
</dbReference>
<dbReference type="Gene3D" id="3.40.50.720">
    <property type="entry name" value="NAD(P)-binding Rossmann-like Domain"/>
    <property type="match status" value="1"/>
</dbReference>
<reference evidence="2" key="1">
    <citation type="submission" date="2008-02" db="EMBL/GenBank/DDBJ databases">
        <authorList>
            <consortium name="The Broad Institute Genome Sequencing Platform"/>
            <person name="Fischbach M."/>
            <person name="Ward D."/>
            <person name="Young S."/>
            <person name="Jaffe D."/>
            <person name="Gnerre S."/>
            <person name="Berlin A."/>
            <person name="Heiman D."/>
            <person name="Hepburn T."/>
            <person name="Sykes S."/>
            <person name="Alvarado L."/>
            <person name="Kodira C.D."/>
            <person name="Straight P."/>
            <person name="Clardy J."/>
            <person name="Hung D."/>
            <person name="Kolter R."/>
            <person name="Mekalanos J."/>
            <person name="Walker S."/>
            <person name="Walsh C.T."/>
            <person name="Lander E."/>
            <person name="Galagan J."/>
            <person name="Nusbaum C."/>
            <person name="Birren B."/>
        </authorList>
    </citation>
    <scope>NUCLEOTIDE SEQUENCE [LARGE SCALE GENOMIC DNA]</scope>
    <source>
        <strain evidence="2">ATCC 25486 / DSM 40338 / CBS 914.69 / JCM 4507 / NBRC 13074 / NRRL 2958 / 5647</strain>
    </source>
</reference>
<dbReference type="AlphaFoldDB" id="D6X5U7"/>
<keyword evidence="2" id="KW-1185">Reference proteome</keyword>
<accession>D6X5U7</accession>
<name>D6X5U7_STRE2</name>
<reference evidence="2" key="2">
    <citation type="submission" date="2009-10" db="EMBL/GenBank/DDBJ databases">
        <title>The genome sequence of Streptomyces pristinaespiralis strain ATCC 25486.</title>
        <authorList>
            <consortium name="The Broad Institute Genome Sequencing Platform"/>
            <consortium name="Broad Institute Microbial Sequencing Center"/>
            <person name="Fischbach M."/>
            <person name="Godfrey P."/>
            <person name="Ward D."/>
            <person name="Young S."/>
            <person name="Zeng Q."/>
            <person name="Koehrsen M."/>
            <person name="Alvarado L."/>
            <person name="Berlin A.M."/>
            <person name="Bochicchio J."/>
            <person name="Borenstein D."/>
            <person name="Chapman S.B."/>
            <person name="Chen Z."/>
            <person name="Engels R."/>
            <person name="Freedman E."/>
            <person name="Gellesch M."/>
            <person name="Goldberg J."/>
            <person name="Griggs A."/>
            <person name="Gujja S."/>
            <person name="Heilman E.R."/>
            <person name="Heiman D.I."/>
            <person name="Hepburn T.A."/>
            <person name="Howarth C."/>
            <person name="Jen D."/>
            <person name="Larson L."/>
            <person name="Lewis B."/>
            <person name="Mehta T."/>
            <person name="Park D."/>
            <person name="Pearson M."/>
            <person name="Richards J."/>
            <person name="Roberts A."/>
            <person name="Saif S."/>
            <person name="Shea T.D."/>
            <person name="Shenoy N."/>
            <person name="Sisk P."/>
            <person name="Stolte C."/>
            <person name="Sykes S.N."/>
            <person name="Thomson T."/>
            <person name="Walk T."/>
            <person name="White J."/>
            <person name="Yandava C."/>
            <person name="Straight P."/>
            <person name="Clardy J."/>
            <person name="Hung D."/>
            <person name="Kolter R."/>
            <person name="Mekalanos J."/>
            <person name="Walker S."/>
            <person name="Walsh C.T."/>
            <person name="Wieland-Brown L.C."/>
            <person name="Haas B."/>
            <person name="Nusbaum C."/>
            <person name="Birren B."/>
        </authorList>
    </citation>
    <scope>NUCLEOTIDE SEQUENCE [LARGE SCALE GENOMIC DNA]</scope>
    <source>
        <strain evidence="2">ATCC 25486 / DSM 40338 / CBS 914.69 / JCM 4507 / NBRC 13074 / NRRL 2958 / 5647</strain>
    </source>
</reference>
<dbReference type="HOGENOM" id="CLU_2792320_0_0_11"/>
<evidence type="ECO:0000313" key="1">
    <source>
        <dbReference type="EMBL" id="EFH32067.1"/>
    </source>
</evidence>
<dbReference type="Proteomes" id="UP000002805">
    <property type="component" value="Chromosome"/>
</dbReference>
<protein>
    <submittedName>
        <fullName evidence="1">Ferredoxin-NADP+ reductase</fullName>
    </submittedName>
</protein>
<evidence type="ECO:0000313" key="2">
    <source>
        <dbReference type="Proteomes" id="UP000002805"/>
    </source>
</evidence>
<organism evidence="1 2">
    <name type="scientific">Streptomyces pristinaespiralis (strain ATCC 25486 / DSM 40338 / CBS 914.69 / JCM 4507 / KCC S-0507 / NBRC 13074 / NRRL 2958 / 5647)</name>
    <dbReference type="NCBI Taxonomy" id="457429"/>
    <lineage>
        <taxon>Bacteria</taxon>
        <taxon>Bacillati</taxon>
        <taxon>Actinomycetota</taxon>
        <taxon>Actinomycetes</taxon>
        <taxon>Kitasatosporales</taxon>
        <taxon>Streptomycetaceae</taxon>
        <taxon>Streptomyces</taxon>
    </lineage>
</organism>